<dbReference type="EMBL" id="CM040993">
    <property type="protein sequence ID" value="MCJ8743539.1"/>
    <property type="molecule type" value="Genomic_DNA"/>
</dbReference>
<dbReference type="Proteomes" id="UP000830395">
    <property type="component" value="Chromosome 19"/>
</dbReference>
<keyword evidence="2" id="KW-1185">Reference proteome</keyword>
<proteinExistence type="predicted"/>
<name>A0ACC5Z697_9TELE</name>
<feature type="non-terminal residue" evidence="1">
    <location>
        <position position="1"/>
    </location>
</feature>
<evidence type="ECO:0000313" key="1">
    <source>
        <dbReference type="EMBL" id="MCJ8743539.1"/>
    </source>
</evidence>
<reference evidence="1" key="1">
    <citation type="submission" date="2020-02" db="EMBL/GenBank/DDBJ databases">
        <title>Genome sequencing of the panga catfish, Pangasius djambal.</title>
        <authorList>
            <person name="Wen M."/>
            <person name="Zahm M."/>
            <person name="Roques C."/>
            <person name="Cabau C."/>
            <person name="Klopp C."/>
            <person name="Donnadieu C."/>
            <person name="Jouanno E."/>
            <person name="Avarre J.-C."/>
            <person name="Campet M."/>
            <person name="Ha T."/>
            <person name="Dugue R."/>
            <person name="Lampietro C."/>
            <person name="Louis A."/>
            <person name="Herpin A."/>
            <person name="Echchiki A."/>
            <person name="Berthelot C."/>
            <person name="Parey E."/>
            <person name="Roest-Crollius H."/>
            <person name="Braasch I."/>
            <person name="Postlethwait J.H."/>
            <person name="Bobe J."/>
            <person name="Montfort J."/>
            <person name="Bouchez O."/>
            <person name="Begum T."/>
            <person name="Schartl M."/>
            <person name="Gustiano R."/>
            <person name="Guiguen Y."/>
        </authorList>
    </citation>
    <scope>NUCLEOTIDE SEQUENCE</scope>
    <source>
        <strain evidence="1">Pdj_M5554</strain>
    </source>
</reference>
<accession>A0ACC5Z697</accession>
<protein>
    <submittedName>
        <fullName evidence="1">Uncharacterized protein</fullName>
    </submittedName>
</protein>
<sequence length="418" mass="47274">KRYIQFIKSEPQPSAQSPSLPVITESVTPELLTKMQSTRSEDKVSPTIMGADFFGQTGSSFDGMPKVKRYIQFTQAEPYSSSQSQSPNEKMTKKEWKTLSSSTDNEAKSSTKDTYFDGVSLDNIPKVKKALQFTQSENQNITAANDKSSNAANLFGSLDLSFNQLPKVKRNVHIVQSEPYRSSLVPSKFLHRSNLESEQSFPSEDEFKLTTKENDSFGQRDGVPRLNRYIQFRQSEPQTQTLSPSLSSQMWESVDVGTESRMLNQLPKPRRSPFSSNPDAYGQPDQVFMQVEEVFRQTSSNPSSDNKKYANTQGSSSRTALSTTEPETILESYLRASSNDRQTRKRLVMDPALQDASQSITETPAASSEKDDAREYLRDSSLARQRHERRRLLFQQKRRAMDGFSLTSESFTSQETNQ</sequence>
<comment type="caution">
    <text evidence="1">The sequence shown here is derived from an EMBL/GenBank/DDBJ whole genome shotgun (WGS) entry which is preliminary data.</text>
</comment>
<evidence type="ECO:0000313" key="2">
    <source>
        <dbReference type="Proteomes" id="UP000830395"/>
    </source>
</evidence>
<organism evidence="1 2">
    <name type="scientific">Pangasius djambal</name>
    <dbReference type="NCBI Taxonomy" id="1691987"/>
    <lineage>
        <taxon>Eukaryota</taxon>
        <taxon>Metazoa</taxon>
        <taxon>Chordata</taxon>
        <taxon>Craniata</taxon>
        <taxon>Vertebrata</taxon>
        <taxon>Euteleostomi</taxon>
        <taxon>Actinopterygii</taxon>
        <taxon>Neopterygii</taxon>
        <taxon>Teleostei</taxon>
        <taxon>Ostariophysi</taxon>
        <taxon>Siluriformes</taxon>
        <taxon>Pangasiidae</taxon>
        <taxon>Pangasius</taxon>
    </lineage>
</organism>
<gene>
    <name evidence="1" type="ORF">PDJAM_G00095130</name>
</gene>